<proteinExistence type="predicted"/>
<dbReference type="eggNOG" id="arCOG04536">
    <property type="taxonomic scope" value="Archaea"/>
</dbReference>
<dbReference type="GO" id="GO:0016811">
    <property type="term" value="F:hydrolase activity, acting on carbon-nitrogen (but not peptide) bonds, in linear amides"/>
    <property type="evidence" value="ECO:0007669"/>
    <property type="project" value="TreeGrafter"/>
</dbReference>
<dbReference type="GO" id="GO:0046872">
    <property type="term" value="F:metal ion binding"/>
    <property type="evidence" value="ECO:0007669"/>
    <property type="project" value="UniProtKB-KW"/>
</dbReference>
<keyword evidence="6" id="KW-1185">Reference proteome</keyword>
<sequence>MTVLKLEELSYVELKEEVEKRKIDSFVLPVGTVEPHGTHLPLGTDTLIPSALGEYVAEKVNAVLLPPVHYGVTTGLHGYFGSVRVQPETLEALVYEILESMSLHGFRYGLILNGHGGNTQALDNAAKKAWLRNKLAVMVVDWWILAREKGVTREVLGKEGGHAATDETAMVLAIRPELVKRNLYTPSAVYVYSAAVKAYPYPGTVINYSEGEGDVEFKPGEARRYFERVADLVAEVFLRYKKSLEGTVF</sequence>
<dbReference type="GeneID" id="4601798"/>
<evidence type="ECO:0000313" key="5">
    <source>
        <dbReference type="EMBL" id="ABL79200.1"/>
    </source>
</evidence>
<dbReference type="EnsemblBacteria" id="ABL79200">
    <property type="protein sequence ID" value="ABL79200"/>
    <property type="gene ID" value="Tpen_1805"/>
</dbReference>
<dbReference type="GO" id="GO:0009231">
    <property type="term" value="P:riboflavin biosynthetic process"/>
    <property type="evidence" value="ECO:0007669"/>
    <property type="project" value="TreeGrafter"/>
</dbReference>
<comment type="cofactor">
    <cofactor evidence="1">
        <name>Zn(2+)</name>
        <dbReference type="ChEBI" id="CHEBI:29105"/>
    </cofactor>
</comment>
<evidence type="ECO:0000256" key="2">
    <source>
        <dbReference type="ARBA" id="ARBA00022723"/>
    </source>
</evidence>
<keyword evidence="2" id="KW-0479">Metal-binding</keyword>
<protein>
    <submittedName>
        <fullName evidence="5">Creatininase</fullName>
    </submittedName>
</protein>
<evidence type="ECO:0000313" key="6">
    <source>
        <dbReference type="Proteomes" id="UP000000641"/>
    </source>
</evidence>
<evidence type="ECO:0000256" key="1">
    <source>
        <dbReference type="ARBA" id="ARBA00001947"/>
    </source>
</evidence>
<dbReference type="PANTHER" id="PTHR35005">
    <property type="entry name" value="3-DEHYDRO-SCYLLO-INOSOSE HYDROLASE"/>
    <property type="match status" value="1"/>
</dbReference>
<reference evidence="6" key="1">
    <citation type="journal article" date="2008" name="J. Bacteriol.">
        <title>Genome sequence of Thermofilum pendens reveals an exceptional loss of biosynthetic pathways without genome reduction.</title>
        <authorList>
            <person name="Anderson I."/>
            <person name="Rodriguez J."/>
            <person name="Susanti D."/>
            <person name="Porat I."/>
            <person name="Reich C."/>
            <person name="Ulrich L.E."/>
            <person name="Elkins J.G."/>
            <person name="Mavromatis K."/>
            <person name="Lykidis A."/>
            <person name="Kim E."/>
            <person name="Thompson L.S."/>
            <person name="Nolan M."/>
            <person name="Land M."/>
            <person name="Copeland A."/>
            <person name="Lapidus A."/>
            <person name="Lucas S."/>
            <person name="Detter C."/>
            <person name="Zhulin I.B."/>
            <person name="Olsen G.J."/>
            <person name="Whitman W."/>
            <person name="Mukhopadhyay B."/>
            <person name="Bristow J."/>
            <person name="Kyrpides N."/>
        </authorList>
    </citation>
    <scope>NUCLEOTIDE SEQUENCE [LARGE SCALE GENOMIC DNA]</scope>
    <source>
        <strain evidence="6">DSM 2475 / Hrk 5</strain>
    </source>
</reference>
<dbReference type="STRING" id="368408.Tpen_1805"/>
<dbReference type="PANTHER" id="PTHR35005:SF1">
    <property type="entry name" value="2-AMINO-5-FORMYLAMINO-6-RIBOSYLAMINOPYRIMIDIN-4(3H)-ONE 5'-MONOPHOSPHATE DEFORMYLASE"/>
    <property type="match status" value="1"/>
</dbReference>
<dbReference type="HOGENOM" id="CLU_055029_2_1_2"/>
<organism evidence="5 6">
    <name type="scientific">Thermofilum pendens (strain DSM 2475 / Hrk 5)</name>
    <dbReference type="NCBI Taxonomy" id="368408"/>
    <lineage>
        <taxon>Archaea</taxon>
        <taxon>Thermoproteota</taxon>
        <taxon>Thermoprotei</taxon>
        <taxon>Thermofilales</taxon>
        <taxon>Thermofilaceae</taxon>
        <taxon>Thermofilum</taxon>
    </lineage>
</organism>
<dbReference type="SUPFAM" id="SSF102215">
    <property type="entry name" value="Creatininase"/>
    <property type="match status" value="1"/>
</dbReference>
<dbReference type="InterPro" id="IPR003785">
    <property type="entry name" value="Creatininase/forma_Hydrolase"/>
</dbReference>
<accession>A1S170</accession>
<gene>
    <name evidence="5" type="ordered locus">Tpen_1805</name>
</gene>
<dbReference type="EMBL" id="CP000505">
    <property type="protein sequence ID" value="ABL79200.1"/>
    <property type="molecule type" value="Genomic_DNA"/>
</dbReference>
<evidence type="ECO:0000256" key="3">
    <source>
        <dbReference type="ARBA" id="ARBA00022801"/>
    </source>
</evidence>
<dbReference type="Pfam" id="PF02633">
    <property type="entry name" value="Creatininase"/>
    <property type="match status" value="1"/>
</dbReference>
<dbReference type="KEGG" id="tpe:Tpen_1805"/>
<dbReference type="RefSeq" id="WP_011753465.1">
    <property type="nucleotide sequence ID" value="NC_008698.1"/>
</dbReference>
<keyword evidence="4" id="KW-0862">Zinc</keyword>
<dbReference type="Gene3D" id="3.40.50.10310">
    <property type="entry name" value="Creatininase"/>
    <property type="match status" value="1"/>
</dbReference>
<dbReference type="InterPro" id="IPR024087">
    <property type="entry name" value="Creatininase-like_sf"/>
</dbReference>
<dbReference type="OrthoDB" id="46121at2157"/>
<evidence type="ECO:0000256" key="4">
    <source>
        <dbReference type="ARBA" id="ARBA00022833"/>
    </source>
</evidence>
<keyword evidence="3" id="KW-0378">Hydrolase</keyword>
<dbReference type="Proteomes" id="UP000000641">
    <property type="component" value="Chromosome"/>
</dbReference>
<dbReference type="AlphaFoldDB" id="A1S170"/>
<name>A1S170_THEPD</name>